<dbReference type="AlphaFoldDB" id="A0A1M5BFF0"/>
<evidence type="ECO:0008006" key="3">
    <source>
        <dbReference type="Google" id="ProtNLM"/>
    </source>
</evidence>
<reference evidence="2" key="1">
    <citation type="submission" date="2016-11" db="EMBL/GenBank/DDBJ databases">
        <authorList>
            <person name="Varghese N."/>
            <person name="Submissions S."/>
        </authorList>
    </citation>
    <scope>NUCLEOTIDE SEQUENCE [LARGE SCALE GENOMIC DNA]</scope>
    <source>
        <strain evidence="2">DSM 9756</strain>
    </source>
</reference>
<name>A0A1M5BFF0_9BACT</name>
<dbReference type="EMBL" id="FQVB01000017">
    <property type="protein sequence ID" value="SHF40912.1"/>
    <property type="molecule type" value="Genomic_DNA"/>
</dbReference>
<evidence type="ECO:0000313" key="2">
    <source>
        <dbReference type="Proteomes" id="UP000184076"/>
    </source>
</evidence>
<dbReference type="Pfam" id="PF05762">
    <property type="entry name" value="VWA_CoxE"/>
    <property type="match status" value="1"/>
</dbReference>
<dbReference type="PANTHER" id="PTHR39338">
    <property type="entry name" value="BLL5662 PROTEIN-RELATED"/>
    <property type="match status" value="1"/>
</dbReference>
<dbReference type="OrthoDB" id="9790469at2"/>
<dbReference type="InterPro" id="IPR011195">
    <property type="entry name" value="UCP010256"/>
</dbReference>
<dbReference type="PIRSF" id="PIRSF010256">
    <property type="entry name" value="CoxE_vWa"/>
    <property type="match status" value="1"/>
</dbReference>
<accession>A0A1M5BFF0</accession>
<dbReference type="InterPro" id="IPR008912">
    <property type="entry name" value="Uncharacterised_CoxE"/>
</dbReference>
<dbReference type="Proteomes" id="UP000184076">
    <property type="component" value="Unassembled WGS sequence"/>
</dbReference>
<keyword evidence="2" id="KW-1185">Reference proteome</keyword>
<evidence type="ECO:0000313" key="1">
    <source>
        <dbReference type="EMBL" id="SHF40912.1"/>
    </source>
</evidence>
<sequence>MSTFLIPFVHLCRTAGLSVSVAEALDAHRTAVVLGVEDRAGLKAALGACLAKSPREAELFEKLFEAFVGMYEALLPQAEEGDQWNPLTIPEDITPLSAALLKGDRAAVLALVMDAFQELAVAPPPAFTQRGAVVFQALQRMGAQAVAGDVNSLMTLGAGGARAAQMLERRAASLVREVKTFAETFTRLYARARWNQPDPSDLADQPLTALPEADIPRYLAAVRRIVRRLRTRFGRRMKKTRRGRLDLKATLRRSAAFDGVPVEPVFRRKKIRKPQLVVVCDVSRSVQNVAAFFLLVLHSLHEYVKRLRTFAFCSNLVEITSLFDGSDPEAIFRRLLRGEGIPLQIGLTDYGAAFRELDARYAGVVQHSTTLVILGDARNNRGDPAVDAFRRLSQRASRVIWLNPEPRTLWGTGDSEMESYAPFCSLSRVCNSLKHLEELVEELVVDG</sequence>
<dbReference type="SUPFAM" id="SSF53300">
    <property type="entry name" value="vWA-like"/>
    <property type="match status" value="1"/>
</dbReference>
<dbReference type="InterPro" id="IPR036465">
    <property type="entry name" value="vWFA_dom_sf"/>
</dbReference>
<dbReference type="STRING" id="1121391.SAMN02745206_01916"/>
<protein>
    <recommendedName>
        <fullName evidence="3">VWA domain containing CoxE-like protein</fullName>
    </recommendedName>
</protein>
<dbReference type="PANTHER" id="PTHR39338:SF5">
    <property type="entry name" value="BLR6139 PROTEIN"/>
    <property type="match status" value="1"/>
</dbReference>
<dbReference type="RefSeq" id="WP_073038766.1">
    <property type="nucleotide sequence ID" value="NZ_FQVB01000017.1"/>
</dbReference>
<proteinExistence type="predicted"/>
<organism evidence="1 2">
    <name type="scientific">Desulfacinum infernum DSM 9756</name>
    <dbReference type="NCBI Taxonomy" id="1121391"/>
    <lineage>
        <taxon>Bacteria</taxon>
        <taxon>Pseudomonadati</taxon>
        <taxon>Thermodesulfobacteriota</taxon>
        <taxon>Syntrophobacteria</taxon>
        <taxon>Syntrophobacterales</taxon>
        <taxon>Syntrophobacteraceae</taxon>
        <taxon>Desulfacinum</taxon>
    </lineage>
</organism>
<gene>
    <name evidence="1" type="ORF">SAMN02745206_01916</name>
</gene>